<dbReference type="Proteomes" id="UP001139095">
    <property type="component" value="Unassembled WGS sequence"/>
</dbReference>
<dbReference type="CDD" id="cd06261">
    <property type="entry name" value="TM_PBP2"/>
    <property type="match status" value="1"/>
</dbReference>
<keyword evidence="3 5" id="KW-1133">Transmembrane helix</keyword>
<keyword evidence="4 5" id="KW-0472">Membrane</keyword>
<feature type="transmembrane region" description="Helical" evidence="5">
    <location>
        <begin position="97"/>
        <end position="130"/>
    </location>
</feature>
<evidence type="ECO:0000313" key="8">
    <source>
        <dbReference type="Proteomes" id="UP001139095"/>
    </source>
</evidence>
<dbReference type="GO" id="GO:0005886">
    <property type="term" value="C:plasma membrane"/>
    <property type="evidence" value="ECO:0007669"/>
    <property type="project" value="UniProtKB-SubCell"/>
</dbReference>
<dbReference type="InterPro" id="IPR000515">
    <property type="entry name" value="MetI-like"/>
</dbReference>
<comment type="subcellular location">
    <subcellularLocation>
        <location evidence="1 5">Cell membrane</location>
        <topology evidence="1 5">Multi-pass membrane protein</topology>
    </subcellularLocation>
</comment>
<keyword evidence="8" id="KW-1185">Reference proteome</keyword>
<evidence type="ECO:0000256" key="3">
    <source>
        <dbReference type="ARBA" id="ARBA00022989"/>
    </source>
</evidence>
<evidence type="ECO:0000256" key="1">
    <source>
        <dbReference type="ARBA" id="ARBA00004651"/>
    </source>
</evidence>
<feature type="transmembrane region" description="Helical" evidence="5">
    <location>
        <begin position="62"/>
        <end position="85"/>
    </location>
</feature>
<keyword evidence="2 5" id="KW-0812">Transmembrane</keyword>
<sequence>MISIWVLAGLTLLGFTLSVMGWPNIEMTADMLTLPSLDHWLGTDILGQDVFLRLLAGLPNTLLIAMFCGLLPIIMGFILASISIISRYYVSRFLQKFVEVFLLIPSLLPLMLLAAVLEPGLVAVILLISVLSWPDDFKVLRSAILRVIQSDAILTARHFGANNLYIMSNYVWPTIKPLLIMLFLQNARHAVMMSAGLAFLGLTDPR</sequence>
<dbReference type="RefSeq" id="WP_226755525.1">
    <property type="nucleotide sequence ID" value="NZ_JAJATW010000050.1"/>
</dbReference>
<gene>
    <name evidence="7" type="ORF">LG368_15115</name>
</gene>
<dbReference type="InterPro" id="IPR035906">
    <property type="entry name" value="MetI-like_sf"/>
</dbReference>
<proteinExistence type="inferred from homology"/>
<dbReference type="PROSITE" id="PS50928">
    <property type="entry name" value="ABC_TM1"/>
    <property type="match status" value="1"/>
</dbReference>
<evidence type="ECO:0000256" key="5">
    <source>
        <dbReference type="RuleBase" id="RU363032"/>
    </source>
</evidence>
<dbReference type="GO" id="GO:0055085">
    <property type="term" value="P:transmembrane transport"/>
    <property type="evidence" value="ECO:0007669"/>
    <property type="project" value="InterPro"/>
</dbReference>
<feature type="domain" description="ABC transmembrane type-1" evidence="6">
    <location>
        <begin position="58"/>
        <end position="206"/>
    </location>
</feature>
<evidence type="ECO:0000259" key="6">
    <source>
        <dbReference type="PROSITE" id="PS50928"/>
    </source>
</evidence>
<dbReference type="SUPFAM" id="SSF161098">
    <property type="entry name" value="MetI-like"/>
    <property type="match status" value="1"/>
</dbReference>
<organism evidence="7 8">
    <name type="scientific">Marinomonas algarum</name>
    <dbReference type="NCBI Taxonomy" id="2883105"/>
    <lineage>
        <taxon>Bacteria</taxon>
        <taxon>Pseudomonadati</taxon>
        <taxon>Pseudomonadota</taxon>
        <taxon>Gammaproteobacteria</taxon>
        <taxon>Oceanospirillales</taxon>
        <taxon>Oceanospirillaceae</taxon>
        <taxon>Marinomonas</taxon>
    </lineage>
</organism>
<reference evidence="7" key="1">
    <citation type="submission" date="2021-10" db="EMBL/GenBank/DDBJ databases">
        <title>Marinomonas pontica sp. nov., isolated from the Black Sea.</title>
        <authorList>
            <person name="Zhao L.-H."/>
            <person name="Xue J.-H."/>
        </authorList>
    </citation>
    <scope>NUCLEOTIDE SEQUENCE</scope>
    <source>
        <strain evidence="7">E8</strain>
    </source>
</reference>
<name>A0A9X1RSS3_9GAMM</name>
<dbReference type="PANTHER" id="PTHR43839:SF1">
    <property type="entry name" value="OPPC IN A BINDING PROTEIN-DEPENDENT TRANSPORT SYSTEM"/>
    <property type="match status" value="1"/>
</dbReference>
<dbReference type="Pfam" id="PF00528">
    <property type="entry name" value="BPD_transp_1"/>
    <property type="match status" value="1"/>
</dbReference>
<dbReference type="EMBL" id="JAJATW010000050">
    <property type="protein sequence ID" value="MCB5163190.1"/>
    <property type="molecule type" value="Genomic_DNA"/>
</dbReference>
<evidence type="ECO:0000313" key="7">
    <source>
        <dbReference type="EMBL" id="MCB5163190.1"/>
    </source>
</evidence>
<dbReference type="PANTHER" id="PTHR43839">
    <property type="entry name" value="OPPC IN A BINDING PROTEIN-DEPENDENT TRANSPORT SYSTEM"/>
    <property type="match status" value="1"/>
</dbReference>
<dbReference type="Gene3D" id="1.10.3720.10">
    <property type="entry name" value="MetI-like"/>
    <property type="match status" value="1"/>
</dbReference>
<accession>A0A9X1RSS3</accession>
<evidence type="ECO:0000256" key="2">
    <source>
        <dbReference type="ARBA" id="ARBA00022692"/>
    </source>
</evidence>
<protein>
    <submittedName>
        <fullName evidence="7">ABC transporter permease subunit</fullName>
    </submittedName>
</protein>
<dbReference type="AlphaFoldDB" id="A0A9X1RSS3"/>
<comment type="caution">
    <text evidence="7">The sequence shown here is derived from an EMBL/GenBank/DDBJ whole genome shotgun (WGS) entry which is preliminary data.</text>
</comment>
<keyword evidence="5" id="KW-0813">Transport</keyword>
<comment type="similarity">
    <text evidence="5">Belongs to the binding-protein-dependent transport system permease family.</text>
</comment>
<evidence type="ECO:0000256" key="4">
    <source>
        <dbReference type="ARBA" id="ARBA00023136"/>
    </source>
</evidence>